<accession>A0A6A5WUF6</accession>
<proteinExistence type="predicted"/>
<gene>
    <name evidence="2" type="ORF">P154DRAFT_571936</name>
</gene>
<sequence>MARCSARPTPVELQTHVAARLSASTPLRPAALQFSTLRPWPVGGQRIASGEPACGCKSCAFQACRVPWNAPVWWSGNQRRHSATKMDAKLRGYVGSAIARESSSVSTGYEHAKELSRRGIMQSTTPSRHGPQSQLCQTAWQSLRTDQATAESRDVDKNVIYDMRHICAR</sequence>
<reference evidence="2" key="1">
    <citation type="journal article" date="2020" name="Stud. Mycol.">
        <title>101 Dothideomycetes genomes: a test case for predicting lifestyles and emergence of pathogens.</title>
        <authorList>
            <person name="Haridas S."/>
            <person name="Albert R."/>
            <person name="Binder M."/>
            <person name="Bloem J."/>
            <person name="Labutti K."/>
            <person name="Salamov A."/>
            <person name="Andreopoulos B."/>
            <person name="Baker S."/>
            <person name="Barry K."/>
            <person name="Bills G."/>
            <person name="Bluhm B."/>
            <person name="Cannon C."/>
            <person name="Castanera R."/>
            <person name="Culley D."/>
            <person name="Daum C."/>
            <person name="Ezra D."/>
            <person name="Gonzalez J."/>
            <person name="Henrissat B."/>
            <person name="Kuo A."/>
            <person name="Liang C."/>
            <person name="Lipzen A."/>
            <person name="Lutzoni F."/>
            <person name="Magnuson J."/>
            <person name="Mondo S."/>
            <person name="Nolan M."/>
            <person name="Ohm R."/>
            <person name="Pangilinan J."/>
            <person name="Park H.-J."/>
            <person name="Ramirez L."/>
            <person name="Alfaro M."/>
            <person name="Sun H."/>
            <person name="Tritt A."/>
            <person name="Yoshinaga Y."/>
            <person name="Zwiers L.-H."/>
            <person name="Turgeon B."/>
            <person name="Goodwin S."/>
            <person name="Spatafora J."/>
            <person name="Crous P."/>
            <person name="Grigoriev I."/>
        </authorList>
    </citation>
    <scope>NUCLEOTIDE SEQUENCE</scope>
    <source>
        <strain evidence="2">CBS 123094</strain>
    </source>
</reference>
<dbReference type="EMBL" id="ML977566">
    <property type="protein sequence ID" value="KAF2004728.1"/>
    <property type="molecule type" value="Genomic_DNA"/>
</dbReference>
<evidence type="ECO:0000313" key="3">
    <source>
        <dbReference type="Proteomes" id="UP000799779"/>
    </source>
</evidence>
<protein>
    <submittedName>
        <fullName evidence="2">Uncharacterized protein</fullName>
    </submittedName>
</protein>
<dbReference type="AlphaFoldDB" id="A0A6A5WUF6"/>
<name>A0A6A5WUF6_9PLEO</name>
<evidence type="ECO:0000313" key="2">
    <source>
        <dbReference type="EMBL" id="KAF2004728.1"/>
    </source>
</evidence>
<feature type="compositionally biased region" description="Polar residues" evidence="1">
    <location>
        <begin position="121"/>
        <end position="134"/>
    </location>
</feature>
<feature type="region of interest" description="Disordered" evidence="1">
    <location>
        <begin position="108"/>
        <end position="134"/>
    </location>
</feature>
<evidence type="ECO:0000256" key="1">
    <source>
        <dbReference type="SAM" id="MobiDB-lite"/>
    </source>
</evidence>
<keyword evidence="3" id="KW-1185">Reference proteome</keyword>
<dbReference type="Proteomes" id="UP000799779">
    <property type="component" value="Unassembled WGS sequence"/>
</dbReference>
<organism evidence="2 3">
    <name type="scientific">Amniculicola lignicola CBS 123094</name>
    <dbReference type="NCBI Taxonomy" id="1392246"/>
    <lineage>
        <taxon>Eukaryota</taxon>
        <taxon>Fungi</taxon>
        <taxon>Dikarya</taxon>
        <taxon>Ascomycota</taxon>
        <taxon>Pezizomycotina</taxon>
        <taxon>Dothideomycetes</taxon>
        <taxon>Pleosporomycetidae</taxon>
        <taxon>Pleosporales</taxon>
        <taxon>Amniculicolaceae</taxon>
        <taxon>Amniculicola</taxon>
    </lineage>
</organism>